<evidence type="ECO:0000259" key="1">
    <source>
        <dbReference type="SMART" id="SM00860"/>
    </source>
</evidence>
<protein>
    <recommendedName>
        <fullName evidence="1">Knr4/Smi1-like domain-containing protein</fullName>
    </recommendedName>
</protein>
<dbReference type="Gene3D" id="3.40.1580.10">
    <property type="entry name" value="SMI1/KNR4-like"/>
    <property type="match status" value="1"/>
</dbReference>
<evidence type="ECO:0000313" key="2">
    <source>
        <dbReference type="EMBL" id="PCE34001.1"/>
    </source>
</evidence>
<organism evidence="2 3">
    <name type="scientific">Burkholderia ubonensis subsp. mesacidophila</name>
    <dbReference type="NCBI Taxonomy" id="265293"/>
    <lineage>
        <taxon>Bacteria</taxon>
        <taxon>Pseudomonadati</taxon>
        <taxon>Pseudomonadota</taxon>
        <taxon>Betaproteobacteria</taxon>
        <taxon>Burkholderiales</taxon>
        <taxon>Burkholderiaceae</taxon>
        <taxon>Burkholderia</taxon>
        <taxon>Burkholderia cepacia complex</taxon>
    </lineage>
</organism>
<proteinExistence type="predicted"/>
<dbReference type="InterPro" id="IPR018958">
    <property type="entry name" value="Knr4/Smi1-like_dom"/>
</dbReference>
<evidence type="ECO:0000313" key="3">
    <source>
        <dbReference type="Proteomes" id="UP000217994"/>
    </source>
</evidence>
<dbReference type="SUPFAM" id="SSF160631">
    <property type="entry name" value="SMI1/KNR4-like"/>
    <property type="match status" value="1"/>
</dbReference>
<gene>
    <name evidence="2" type="ORF">BZL54_02310</name>
</gene>
<dbReference type="Pfam" id="PF09346">
    <property type="entry name" value="SMI1_KNR4"/>
    <property type="match status" value="1"/>
</dbReference>
<reference evidence="2 3" key="1">
    <citation type="submission" date="2017-01" db="EMBL/GenBank/DDBJ databases">
        <title>Whole-Genome Shotgun Sequencing of Two beta-Proteobacterial Species in Search of the Bulgecin Biosynthetic Cluster.</title>
        <authorList>
            <person name="Horsman M.E."/>
            <person name="Marous D.R."/>
            <person name="Li R."/>
            <person name="Oliver R.A."/>
            <person name="Byun B."/>
            <person name="Emrich S.J."/>
            <person name="Boggess B."/>
            <person name="Townsend C.A."/>
            <person name="Mobashery S."/>
        </authorList>
    </citation>
    <scope>NUCLEOTIDE SEQUENCE [LARGE SCALE GENOMIC DNA]</scope>
    <source>
        <strain evidence="2 3">ATCC 31433</strain>
    </source>
</reference>
<name>A0A2A4FKX1_9BURK</name>
<dbReference type="Proteomes" id="UP000217994">
    <property type="component" value="Unassembled WGS sequence"/>
</dbReference>
<dbReference type="EMBL" id="MTZU01000007">
    <property type="protein sequence ID" value="PCE34001.1"/>
    <property type="molecule type" value="Genomic_DNA"/>
</dbReference>
<dbReference type="InterPro" id="IPR037883">
    <property type="entry name" value="Knr4/Smi1-like_sf"/>
</dbReference>
<feature type="domain" description="Knr4/Smi1-like" evidence="1">
    <location>
        <begin position="3"/>
        <end position="125"/>
    </location>
</feature>
<accession>A0A2A4FKX1</accession>
<sequence>MSAPSSDEILRVEAALGVRLPQEYLSLLGRMNGAFIQGKIFDIPGGNNAGVSQFVPFDKVLYEKSLVEQTGPTQFVPIAHASGGNYVCMSMKGNEFGSIYFFDHEIPGENAFAKVALNISQFLDMLRPFSVDDVRLDPNDVGEVWIAPDFLKKIKGE</sequence>
<dbReference type="AlphaFoldDB" id="A0A2A4FKX1"/>
<comment type="caution">
    <text evidence="2">The sequence shown here is derived from an EMBL/GenBank/DDBJ whole genome shotgun (WGS) entry which is preliminary data.</text>
</comment>
<dbReference type="SMART" id="SM00860">
    <property type="entry name" value="SMI1_KNR4"/>
    <property type="match status" value="1"/>
</dbReference>